<accession>A0A316YNX4</accession>
<dbReference type="InterPro" id="IPR051609">
    <property type="entry name" value="NmrA/Isoflavone_reductase-like"/>
</dbReference>
<dbReference type="STRING" id="215250.A0A316YNX4"/>
<keyword evidence="1" id="KW-0521">NADP</keyword>
<dbReference type="PANTHER" id="PTHR47706">
    <property type="entry name" value="NMRA-LIKE FAMILY PROTEIN"/>
    <property type="match status" value="1"/>
</dbReference>
<dbReference type="InParanoid" id="A0A316YNX4"/>
<sequence>MSEGPTRRLLVVGATGNIGTELVREALKASSPFTHVRALARDTSKISHLGSSEGSSNRLELVDCNAYDVDGLDAACKDVDSIVCAYRGVPNLALDAQLLLMRVAERRGVKQMILASWNYDVTKIKLGDHEPYDAYVSILAQTEFIPNLKVLFVVSGVFFDVLWWFGIWKAEKGHFETFGTGDEVWKLTSREDAARFSIEALRDRNRSGIVHIASEQLSLNDISKLVAEVREGSADKAKPVKSLGSADDCHVEFVRTREELGKPRYLEYAWLGYVYYTITGKWDFEATDNAPLLEGAASPWQLSKLKDYIIENPDAIDHPPEKVQ</sequence>
<dbReference type="Proteomes" id="UP000245768">
    <property type="component" value="Unassembled WGS sequence"/>
</dbReference>
<keyword evidence="5" id="KW-1185">Reference proteome</keyword>
<dbReference type="GeneID" id="37047738"/>
<keyword evidence="2" id="KW-0560">Oxidoreductase</keyword>
<evidence type="ECO:0000256" key="2">
    <source>
        <dbReference type="ARBA" id="ARBA00023002"/>
    </source>
</evidence>
<evidence type="ECO:0000313" key="4">
    <source>
        <dbReference type="EMBL" id="PWN89753.1"/>
    </source>
</evidence>
<evidence type="ECO:0000256" key="1">
    <source>
        <dbReference type="ARBA" id="ARBA00022857"/>
    </source>
</evidence>
<protein>
    <submittedName>
        <fullName evidence="4">NAD(P)-binding protein</fullName>
    </submittedName>
</protein>
<dbReference type="Gene3D" id="3.40.50.720">
    <property type="entry name" value="NAD(P)-binding Rossmann-like Domain"/>
    <property type="match status" value="1"/>
</dbReference>
<dbReference type="PANTHER" id="PTHR47706:SF9">
    <property type="entry name" value="NMRA-LIKE DOMAIN-CONTAINING PROTEIN-RELATED"/>
    <property type="match status" value="1"/>
</dbReference>
<organism evidence="4 5">
    <name type="scientific">Acaromyces ingoldii</name>
    <dbReference type="NCBI Taxonomy" id="215250"/>
    <lineage>
        <taxon>Eukaryota</taxon>
        <taxon>Fungi</taxon>
        <taxon>Dikarya</taxon>
        <taxon>Basidiomycota</taxon>
        <taxon>Ustilaginomycotina</taxon>
        <taxon>Exobasidiomycetes</taxon>
        <taxon>Exobasidiales</taxon>
        <taxon>Cryptobasidiaceae</taxon>
        <taxon>Acaromyces</taxon>
    </lineage>
</organism>
<name>A0A316YNX4_9BASI</name>
<dbReference type="InterPro" id="IPR036291">
    <property type="entry name" value="NAD(P)-bd_dom_sf"/>
</dbReference>
<dbReference type="OrthoDB" id="10254221at2759"/>
<dbReference type="EMBL" id="KZ819636">
    <property type="protein sequence ID" value="PWN89753.1"/>
    <property type="molecule type" value="Genomic_DNA"/>
</dbReference>
<dbReference type="InterPro" id="IPR008030">
    <property type="entry name" value="NmrA-like"/>
</dbReference>
<dbReference type="RefSeq" id="XP_025376951.1">
    <property type="nucleotide sequence ID" value="XM_025525822.1"/>
</dbReference>
<gene>
    <name evidence="4" type="ORF">FA10DRAFT_96657</name>
</gene>
<reference evidence="4 5" key="1">
    <citation type="journal article" date="2018" name="Mol. Biol. Evol.">
        <title>Broad Genomic Sampling Reveals a Smut Pathogenic Ancestry of the Fungal Clade Ustilaginomycotina.</title>
        <authorList>
            <person name="Kijpornyongpan T."/>
            <person name="Mondo S.J."/>
            <person name="Barry K."/>
            <person name="Sandor L."/>
            <person name="Lee J."/>
            <person name="Lipzen A."/>
            <person name="Pangilinan J."/>
            <person name="LaButti K."/>
            <person name="Hainaut M."/>
            <person name="Henrissat B."/>
            <person name="Grigoriev I.V."/>
            <person name="Spatafora J.W."/>
            <person name="Aime M.C."/>
        </authorList>
    </citation>
    <scope>NUCLEOTIDE SEQUENCE [LARGE SCALE GENOMIC DNA]</scope>
    <source>
        <strain evidence="4 5">MCA 4198</strain>
    </source>
</reference>
<evidence type="ECO:0000313" key="5">
    <source>
        <dbReference type="Proteomes" id="UP000245768"/>
    </source>
</evidence>
<dbReference type="AlphaFoldDB" id="A0A316YNX4"/>
<evidence type="ECO:0000259" key="3">
    <source>
        <dbReference type="Pfam" id="PF05368"/>
    </source>
</evidence>
<dbReference type="SUPFAM" id="SSF51735">
    <property type="entry name" value="NAD(P)-binding Rossmann-fold domains"/>
    <property type="match status" value="1"/>
</dbReference>
<dbReference type="Pfam" id="PF05368">
    <property type="entry name" value="NmrA"/>
    <property type="match status" value="1"/>
</dbReference>
<dbReference type="GO" id="GO:0016491">
    <property type="term" value="F:oxidoreductase activity"/>
    <property type="evidence" value="ECO:0007669"/>
    <property type="project" value="UniProtKB-KW"/>
</dbReference>
<proteinExistence type="predicted"/>
<feature type="domain" description="NmrA-like" evidence="3">
    <location>
        <begin position="6"/>
        <end position="227"/>
    </location>
</feature>